<dbReference type="InterPro" id="IPR051413">
    <property type="entry name" value="K/Na_HCN_channel"/>
</dbReference>
<dbReference type="GO" id="GO:0098855">
    <property type="term" value="C:HCN channel complex"/>
    <property type="evidence" value="ECO:0007669"/>
    <property type="project" value="TreeGrafter"/>
</dbReference>
<dbReference type="SUPFAM" id="SSF81324">
    <property type="entry name" value="Voltage-gated potassium channels"/>
    <property type="match status" value="1"/>
</dbReference>
<evidence type="ECO:0000313" key="2">
    <source>
        <dbReference type="Proteomes" id="UP001152795"/>
    </source>
</evidence>
<dbReference type="EMBL" id="CACRXK020032338">
    <property type="protein sequence ID" value="CAB4043426.1"/>
    <property type="molecule type" value="Genomic_DNA"/>
</dbReference>
<protein>
    <submittedName>
        <fullName evidence="1">Potassium sodium hyperpolarization-activated cyclic nucleotide-gated channel 2 isoform X5</fullName>
    </submittedName>
</protein>
<dbReference type="AlphaFoldDB" id="A0A6S7KCF5"/>
<comment type="caution">
    <text evidence="1">The sequence shown here is derived from an EMBL/GenBank/DDBJ whole genome shotgun (WGS) entry which is preliminary data.</text>
</comment>
<dbReference type="Proteomes" id="UP001152795">
    <property type="component" value="Unassembled WGS sequence"/>
</dbReference>
<sequence>MKFRCPCCKMQIVPSDENFDQGAQTSSASVEENDQFISIAIGAMDTNGPSPHEVPADLPEIVVDNTIETESLQDATVSEISVANNGILPASLQLLILSWIQPMENKANTKLFGSAKAVKNEQTRHKEAGWIIHPCSAFRLYWNMFMMLLLVMNMYALPVVITFFTDALPLSWTVFNILSDIFFLTDLLLNFRTGIMVNDMSYRFILEPRKIAM</sequence>
<proteinExistence type="predicted"/>
<name>A0A6S7KCF5_PARCT</name>
<feature type="non-terminal residue" evidence="1">
    <location>
        <position position="213"/>
    </location>
</feature>
<dbReference type="PANTHER" id="PTHR45689">
    <property type="entry name" value="I[[H]] CHANNEL, ISOFORM E"/>
    <property type="match status" value="1"/>
</dbReference>
<dbReference type="OrthoDB" id="421226at2759"/>
<accession>A0A6S7KCF5</accession>
<dbReference type="GO" id="GO:0003254">
    <property type="term" value="P:regulation of membrane depolarization"/>
    <property type="evidence" value="ECO:0007669"/>
    <property type="project" value="TreeGrafter"/>
</dbReference>
<dbReference type="InterPro" id="IPR013621">
    <property type="entry name" value="Ion_trans_N"/>
</dbReference>
<dbReference type="GO" id="GO:0005249">
    <property type="term" value="F:voltage-gated potassium channel activity"/>
    <property type="evidence" value="ECO:0007669"/>
    <property type="project" value="TreeGrafter"/>
</dbReference>
<dbReference type="Pfam" id="PF08412">
    <property type="entry name" value="Ion_trans_N"/>
    <property type="match status" value="1"/>
</dbReference>
<reference evidence="1" key="1">
    <citation type="submission" date="2020-04" db="EMBL/GenBank/DDBJ databases">
        <authorList>
            <person name="Alioto T."/>
            <person name="Alioto T."/>
            <person name="Gomez Garrido J."/>
        </authorList>
    </citation>
    <scope>NUCLEOTIDE SEQUENCE</scope>
    <source>
        <strain evidence="1">A484AB</strain>
    </source>
</reference>
<gene>
    <name evidence="1" type="ORF">PACLA_8A012527</name>
</gene>
<dbReference type="GO" id="GO:0035725">
    <property type="term" value="P:sodium ion transmembrane transport"/>
    <property type="evidence" value="ECO:0007669"/>
    <property type="project" value="TreeGrafter"/>
</dbReference>
<evidence type="ECO:0000313" key="1">
    <source>
        <dbReference type="EMBL" id="CAB4043426.1"/>
    </source>
</evidence>
<organism evidence="1 2">
    <name type="scientific">Paramuricea clavata</name>
    <name type="common">Red gorgonian</name>
    <name type="synonym">Violescent sea-whip</name>
    <dbReference type="NCBI Taxonomy" id="317549"/>
    <lineage>
        <taxon>Eukaryota</taxon>
        <taxon>Metazoa</taxon>
        <taxon>Cnidaria</taxon>
        <taxon>Anthozoa</taxon>
        <taxon>Octocorallia</taxon>
        <taxon>Malacalcyonacea</taxon>
        <taxon>Plexauridae</taxon>
        <taxon>Paramuricea</taxon>
    </lineage>
</organism>
<dbReference type="PANTHER" id="PTHR45689:SF5">
    <property type="entry name" value="I[[H]] CHANNEL, ISOFORM E"/>
    <property type="match status" value="1"/>
</dbReference>
<keyword evidence="2" id="KW-1185">Reference proteome</keyword>